<keyword evidence="6" id="KW-0325">Glycoprotein</keyword>
<dbReference type="GO" id="GO:0098552">
    <property type="term" value="C:side of membrane"/>
    <property type="evidence" value="ECO:0007669"/>
    <property type="project" value="UniProtKB-KW"/>
</dbReference>
<dbReference type="SUPFAM" id="SSF58087">
    <property type="entry name" value="Variant surface glycoprotein (N-terminal domain)"/>
    <property type="match status" value="1"/>
</dbReference>
<evidence type="ECO:0000259" key="8">
    <source>
        <dbReference type="Pfam" id="PF00913"/>
    </source>
</evidence>
<dbReference type="GO" id="GO:0042783">
    <property type="term" value="P:symbiont-mediated evasion of host immune response"/>
    <property type="evidence" value="ECO:0007669"/>
    <property type="project" value="InterPro"/>
</dbReference>
<reference evidence="10" key="1">
    <citation type="submission" date="2013-02" db="EMBL/GenBank/DDBJ databases">
        <authorList>
            <person name="Cross G.A.M."/>
            <person name="Kim H.-S."/>
            <person name="Wickstead B."/>
        </authorList>
    </citation>
    <scope>NUCLEOTIDE SEQUENCE</scope>
    <source>
        <strain evidence="10">Lister 427</strain>
    </source>
</reference>
<protein>
    <submittedName>
        <fullName evidence="10">Variant surface glycoprotein 3081</fullName>
    </submittedName>
</protein>
<organism evidence="10">
    <name type="scientific">Trypanosoma brucei</name>
    <dbReference type="NCBI Taxonomy" id="5691"/>
    <lineage>
        <taxon>Eukaryota</taxon>
        <taxon>Discoba</taxon>
        <taxon>Euglenozoa</taxon>
        <taxon>Kinetoplastea</taxon>
        <taxon>Metakinetoplastina</taxon>
        <taxon>Trypanosomatida</taxon>
        <taxon>Trypanosomatidae</taxon>
        <taxon>Trypanosoma</taxon>
    </lineage>
</organism>
<evidence type="ECO:0000256" key="4">
    <source>
        <dbReference type="ARBA" id="ARBA00022622"/>
    </source>
</evidence>
<accession>M4SUZ1</accession>
<keyword evidence="5" id="KW-0472">Membrane</keyword>
<evidence type="ECO:0000313" key="10">
    <source>
        <dbReference type="EMBL" id="AGH59126.1"/>
    </source>
</evidence>
<dbReference type="Pfam" id="PF00913">
    <property type="entry name" value="Trypan_glycop"/>
    <property type="match status" value="1"/>
</dbReference>
<evidence type="ECO:0000259" key="9">
    <source>
        <dbReference type="Pfam" id="PF10659"/>
    </source>
</evidence>
<feature type="domain" description="Trypanosome variant surface glycoprotein A-type N-terminal" evidence="8">
    <location>
        <begin position="37"/>
        <end position="319"/>
    </location>
</feature>
<evidence type="ECO:0000256" key="7">
    <source>
        <dbReference type="ARBA" id="ARBA00023288"/>
    </source>
</evidence>
<dbReference type="EMBL" id="KC611695">
    <property type="protein sequence ID" value="AGH59126.1"/>
    <property type="molecule type" value="Genomic_DNA"/>
</dbReference>
<evidence type="ECO:0000256" key="3">
    <source>
        <dbReference type="ARBA" id="ARBA00022475"/>
    </source>
</evidence>
<dbReference type="Pfam" id="PF10659">
    <property type="entry name" value="Trypan_glycop_C"/>
    <property type="match status" value="1"/>
</dbReference>
<dbReference type="VEuPathDB" id="TriTrypDB:Tb11.v5.0769"/>
<reference evidence="10" key="2">
    <citation type="journal article" date="2014" name="Mol. Biochem. Parasitol.">
        <title>Capturing the variant surface glycoprotein repertoire (the VSGnome) of Trypanosoma brucei Lister 427.</title>
        <authorList>
            <person name="Cross G.A."/>
            <person name="Kim H.S."/>
            <person name="Wickstead B."/>
        </authorList>
    </citation>
    <scope>NUCLEOTIDE SEQUENCE</scope>
    <source>
        <strain evidence="10">Lister 427</strain>
    </source>
</reference>
<sequence>RRSCVVSPLRPRVKQLGLDRSCKQPNTGCNPVAKVMQLALAALAMTDTAEATTTLRIYAIELRELHASRLQESAETGTKLAAAAAYAAGRTDETVLLLKSLKRDGGDNAKFCIGATSNADNQGTPKNLGSCEAADVFRAKAVEADLSAEIKTAFTAHSGPGAAIHNTNGNKYHLTKNLNTALADFTGKLTILGGVIEVAATGGFANSNKFNNKPESLQMLKALHDKHGTHVAATKAAIQNAPTTLEELKTTLIQYEQNADLRQAERKLRGWPSSKSDDDVNSHLKSLFGIDITTGNHKYTKALDQITLKVKDGETKTNKNVLEMSEEQLAEATYNKMTELTTAAAKKYTAACDTQTTKINATEQACAEAGTDRDKCKELEEKGCIFNDKAKKCELKNDVKAELAKANQEEGKDGIPSSECNDKRQRDCTVNCKWDGKFCKDFTIIVNNNFLLMNAVFLGLVLF</sequence>
<dbReference type="VEuPathDB" id="TriTrypDB:Tb427_000279300"/>
<evidence type="ECO:0000256" key="6">
    <source>
        <dbReference type="ARBA" id="ARBA00023180"/>
    </source>
</evidence>
<proteinExistence type="predicted"/>
<dbReference type="Gene3D" id="3.90.150.10">
    <property type="entry name" value="Variant Surface Glycoprotein, subunit A domain 1"/>
    <property type="match status" value="1"/>
</dbReference>
<dbReference type="InterPro" id="IPR019609">
    <property type="entry name" value="Variant_surf_glycoprt_trypan_C"/>
</dbReference>
<evidence type="ECO:0000256" key="1">
    <source>
        <dbReference type="ARBA" id="ARBA00002523"/>
    </source>
</evidence>
<evidence type="ECO:0000256" key="2">
    <source>
        <dbReference type="ARBA" id="ARBA00004609"/>
    </source>
</evidence>
<comment type="function">
    <text evidence="1">VSG forms a coat on the surface of the parasite. The trypanosome evades the immune response of the host by expressing a series of antigenically distinct VSGs from an estimated 1000 VSG genes.</text>
</comment>
<feature type="non-terminal residue" evidence="10">
    <location>
        <position position="1"/>
    </location>
</feature>
<dbReference type="InterPro" id="IPR001812">
    <property type="entry name" value="Trypano_VSG_A_N_dom"/>
</dbReference>
<evidence type="ECO:0000256" key="5">
    <source>
        <dbReference type="ARBA" id="ARBA00023136"/>
    </source>
</evidence>
<feature type="domain" description="Trypanosome variant surface glycoprotein C-terminal" evidence="9">
    <location>
        <begin position="366"/>
        <end position="460"/>
    </location>
</feature>
<keyword evidence="3" id="KW-1003">Cell membrane</keyword>
<keyword evidence="7" id="KW-0449">Lipoprotein</keyword>
<comment type="subcellular location">
    <subcellularLocation>
        <location evidence="2">Cell membrane</location>
        <topology evidence="2">Lipid-anchor</topology>
        <topology evidence="2">GPI-anchor</topology>
    </subcellularLocation>
</comment>
<dbReference type="GO" id="GO:0005886">
    <property type="term" value="C:plasma membrane"/>
    <property type="evidence" value="ECO:0007669"/>
    <property type="project" value="UniProtKB-SubCell"/>
</dbReference>
<dbReference type="AlphaFoldDB" id="M4SUZ1"/>
<keyword evidence="4" id="KW-0336">GPI-anchor</keyword>
<name>M4SUZ1_9TRYP</name>